<keyword evidence="4 5" id="KW-0808">Transferase</keyword>
<keyword evidence="6" id="KW-1185">Reference proteome</keyword>
<reference evidence="6" key="1">
    <citation type="journal article" date="2019" name="Int. J. Syst. Evol. Microbiol.">
        <title>The Global Catalogue of Microorganisms (GCM) 10K type strain sequencing project: providing services to taxonomists for standard genome sequencing and annotation.</title>
        <authorList>
            <consortium name="The Broad Institute Genomics Platform"/>
            <consortium name="The Broad Institute Genome Sequencing Center for Infectious Disease"/>
            <person name="Wu L."/>
            <person name="Ma J."/>
        </authorList>
    </citation>
    <scope>NUCLEOTIDE SEQUENCE [LARGE SCALE GENOMIC DNA]</scope>
    <source>
        <strain evidence="6">JCM 4738</strain>
    </source>
</reference>
<dbReference type="GO" id="GO:0016740">
    <property type="term" value="F:transferase activity"/>
    <property type="evidence" value="ECO:0007669"/>
    <property type="project" value="UniProtKB-KW"/>
</dbReference>
<evidence type="ECO:0000256" key="2">
    <source>
        <dbReference type="ARBA" id="ARBA00006739"/>
    </source>
</evidence>
<sequence>MIRSIAVAFRTVRASVPAGVRSPFLWFRKEVVVIVTRPRVGVAVLTMGDRMPELLALLESVAKQDEPAARVVVVGNGTALPDLPENVTGVELKENLGVSGGRNVAWHRLRDFGDVDVLVDLDDDGLLIDADVFRRITDLYASAHRLGIVSFRIADETGTTQQRHVPRLRAGDPMRGGLVTTFLGGGHALSMPMLEETGGWPAAFFFTHEETDLAWRAIDRGWDILYEPQLVLQHPKTSPARHAVYYRMTARNRVWLAKRHLPAPLVPVYLGVWVALTLARTKSVAGLRAWFAGFTEGIRTSGGPRRPMHWRTVRRLTSLGRPPVI</sequence>
<evidence type="ECO:0000256" key="1">
    <source>
        <dbReference type="ARBA" id="ARBA00004776"/>
    </source>
</evidence>
<evidence type="ECO:0000313" key="6">
    <source>
        <dbReference type="Proteomes" id="UP000642673"/>
    </source>
</evidence>
<keyword evidence="3" id="KW-0328">Glycosyltransferase</keyword>
<dbReference type="Gene3D" id="3.90.550.10">
    <property type="entry name" value="Spore Coat Polysaccharide Biosynthesis Protein SpsA, Chain A"/>
    <property type="match status" value="1"/>
</dbReference>
<dbReference type="EMBL" id="BMVP01000026">
    <property type="protein sequence ID" value="GHB84625.1"/>
    <property type="molecule type" value="Genomic_DNA"/>
</dbReference>
<dbReference type="SUPFAM" id="SSF53448">
    <property type="entry name" value="Nucleotide-diphospho-sugar transferases"/>
    <property type="match status" value="1"/>
</dbReference>
<evidence type="ECO:0000256" key="3">
    <source>
        <dbReference type="ARBA" id="ARBA00022676"/>
    </source>
</evidence>
<dbReference type="PANTHER" id="PTHR43179:SF12">
    <property type="entry name" value="GALACTOFURANOSYLTRANSFERASE GLFT2"/>
    <property type="match status" value="1"/>
</dbReference>
<organism evidence="5 6">
    <name type="scientific">Streptomyces cirratus</name>
    <dbReference type="NCBI Taxonomy" id="68187"/>
    <lineage>
        <taxon>Bacteria</taxon>
        <taxon>Bacillati</taxon>
        <taxon>Actinomycetota</taxon>
        <taxon>Actinomycetes</taxon>
        <taxon>Kitasatosporales</taxon>
        <taxon>Streptomycetaceae</taxon>
        <taxon>Streptomyces</taxon>
    </lineage>
</organism>
<gene>
    <name evidence="5" type="ORF">GCM10010347_64480</name>
</gene>
<comment type="caution">
    <text evidence="5">The sequence shown here is derived from an EMBL/GenBank/DDBJ whole genome shotgun (WGS) entry which is preliminary data.</text>
</comment>
<dbReference type="InterPro" id="IPR029044">
    <property type="entry name" value="Nucleotide-diphossugar_trans"/>
</dbReference>
<proteinExistence type="inferred from homology"/>
<name>A0ABQ3F583_9ACTN</name>
<accession>A0ABQ3F583</accession>
<evidence type="ECO:0000256" key="4">
    <source>
        <dbReference type="ARBA" id="ARBA00022679"/>
    </source>
</evidence>
<dbReference type="Proteomes" id="UP000642673">
    <property type="component" value="Unassembled WGS sequence"/>
</dbReference>
<evidence type="ECO:0000313" key="5">
    <source>
        <dbReference type="EMBL" id="GHB84625.1"/>
    </source>
</evidence>
<protein>
    <submittedName>
        <fullName evidence="5">Glycosyl transferase</fullName>
    </submittedName>
</protein>
<comment type="similarity">
    <text evidence="2">Belongs to the glycosyltransferase 2 family.</text>
</comment>
<comment type="pathway">
    <text evidence="1">Cell wall biogenesis; cell wall polysaccharide biosynthesis.</text>
</comment>
<dbReference type="PANTHER" id="PTHR43179">
    <property type="entry name" value="RHAMNOSYLTRANSFERASE WBBL"/>
    <property type="match status" value="1"/>
</dbReference>